<organism evidence="5 6">
    <name type="scientific">Beauveria bassiana</name>
    <name type="common">White muscardine disease fungus</name>
    <name type="synonym">Tritirachium shiotae</name>
    <dbReference type="NCBI Taxonomy" id="176275"/>
    <lineage>
        <taxon>Eukaryota</taxon>
        <taxon>Fungi</taxon>
        <taxon>Dikarya</taxon>
        <taxon>Ascomycota</taxon>
        <taxon>Pezizomycotina</taxon>
        <taxon>Sordariomycetes</taxon>
        <taxon>Hypocreomycetidae</taxon>
        <taxon>Hypocreales</taxon>
        <taxon>Cordycipitaceae</taxon>
        <taxon>Beauveria</taxon>
    </lineage>
</organism>
<dbReference type="Proteomes" id="UP000237441">
    <property type="component" value="Unassembled WGS sequence"/>
</dbReference>
<protein>
    <recommendedName>
        <fullName evidence="7">Beta-lactamase family protein</fullName>
    </recommendedName>
</protein>
<dbReference type="Pfam" id="PF11954">
    <property type="entry name" value="DUF3471"/>
    <property type="match status" value="1"/>
</dbReference>
<dbReference type="InterPro" id="IPR021860">
    <property type="entry name" value="Peptidase_S12_Pab87-rel_C"/>
</dbReference>
<dbReference type="InterPro" id="IPR001466">
    <property type="entry name" value="Beta-lactam-related"/>
</dbReference>
<evidence type="ECO:0000256" key="2">
    <source>
        <dbReference type="SAM" id="MobiDB-lite"/>
    </source>
</evidence>
<dbReference type="Pfam" id="PF00144">
    <property type="entry name" value="Beta-lactamase"/>
    <property type="match status" value="1"/>
</dbReference>
<comment type="similarity">
    <text evidence="1">Belongs to the peptidase S12 family.</text>
</comment>
<gene>
    <name evidence="5" type="ORF">BB8028_0002g10850</name>
</gene>
<dbReference type="Gene3D" id="3.40.710.10">
    <property type="entry name" value="DD-peptidase/beta-lactamase superfamily"/>
    <property type="match status" value="1"/>
</dbReference>
<feature type="domain" description="Beta-lactamase-related" evidence="3">
    <location>
        <begin position="77"/>
        <end position="436"/>
    </location>
</feature>
<evidence type="ECO:0000259" key="3">
    <source>
        <dbReference type="Pfam" id="PF00144"/>
    </source>
</evidence>
<dbReference type="EMBL" id="JRHA01000002">
    <property type="protein sequence ID" value="PQK10766.1"/>
    <property type="molecule type" value="Genomic_DNA"/>
</dbReference>
<reference evidence="5 6" key="1">
    <citation type="submission" date="2016-07" db="EMBL/GenBank/DDBJ databases">
        <title>Comparative genomics of the entomopathogenic fungus Beauveria bassiana.</title>
        <authorList>
            <person name="Valero Jimenez C.A."/>
            <person name="Zwaan B.J."/>
            <person name="Van Kan J.A."/>
            <person name="Takken W."/>
            <person name="Debets A.J."/>
            <person name="Schoustra S.E."/>
            <person name="Koenraadt C.J."/>
        </authorList>
    </citation>
    <scope>NUCLEOTIDE SEQUENCE [LARGE SCALE GENOMIC DNA]</scope>
    <source>
        <strain evidence="5 6">ARSEF 8028</strain>
    </source>
</reference>
<dbReference type="OrthoDB" id="5946976at2759"/>
<comment type="caution">
    <text evidence="5">The sequence shown here is derived from an EMBL/GenBank/DDBJ whole genome shotgun (WGS) entry which is preliminary data.</text>
</comment>
<dbReference type="PANTHER" id="PTHR46825">
    <property type="entry name" value="D-ALANYL-D-ALANINE-CARBOXYPEPTIDASE/ENDOPEPTIDASE AMPH"/>
    <property type="match status" value="1"/>
</dbReference>
<dbReference type="PANTHER" id="PTHR46825:SF9">
    <property type="entry name" value="BETA-LACTAMASE-RELATED DOMAIN-CONTAINING PROTEIN"/>
    <property type="match status" value="1"/>
</dbReference>
<evidence type="ECO:0000259" key="4">
    <source>
        <dbReference type="Pfam" id="PF11954"/>
    </source>
</evidence>
<sequence length="597" mass="65433">MKRGLRSWLPCMAQPLALIVARAQSHLSVKITALGASLFTILIRIAKFHVSLCSVQTFRPKQVNMDLFQSAKFDIRVSGLMDQLHVPGLSIALVHNNSTASKAFGVISVASAEPCTADSLFDIASSSKILTAISVALLVEDDHQQHPSITFDTPVSRILPDDFVLADTEYTKHVTIDDILGHRTGLPRYVCPIASSLFSPFLSHSTPHIEELTSKCSHDSSYFGVNSERPDNARSVTRNLRNLQLCAPIRSRFIYSNIMYTVATHLVETVTRTPFSDFLQARIFAPLRMSSSSLQPSRSRARGFGGRLASGHMWDASANRHREFPPLECPEGQGAGSIITSAADYLLLVKALLHQQAPVSKPVYAALTKMRSLPNPDSANVQPLSSPRFYSAGLMIEYYRGHAIIGHNGGVPGFGSRFFFVPSLRLGAVLLGNALEAATVAVHLQKTLIDSILGPVESQAGVNETVPSSQGPSRTNPKTKEAEPQQMPLTSYTGHYWNPGYRGIHVEIRVAQLFIDARDRSFPSTLTLRHVSGQTKYLAYAQAGESVGGLPSDDEPVRAEFVFDNDRAVKFGLILDPDLDLVWFDRVHAEATPYVFV</sequence>
<proteinExistence type="inferred from homology"/>
<evidence type="ECO:0000256" key="1">
    <source>
        <dbReference type="ARBA" id="ARBA00038215"/>
    </source>
</evidence>
<accession>A0A2S7Y3P9</accession>
<dbReference type="InterPro" id="IPR050491">
    <property type="entry name" value="AmpC-like"/>
</dbReference>
<dbReference type="InterPro" id="IPR012338">
    <property type="entry name" value="Beta-lactam/transpept-like"/>
</dbReference>
<evidence type="ECO:0000313" key="6">
    <source>
        <dbReference type="Proteomes" id="UP000237441"/>
    </source>
</evidence>
<name>A0A2S7Y3P9_BEABA</name>
<evidence type="ECO:0000313" key="5">
    <source>
        <dbReference type="EMBL" id="PQK10766.1"/>
    </source>
</evidence>
<feature type="compositionally biased region" description="Polar residues" evidence="2">
    <location>
        <begin position="460"/>
        <end position="476"/>
    </location>
</feature>
<dbReference type="AlphaFoldDB" id="A0A2S7Y3P9"/>
<feature type="region of interest" description="Disordered" evidence="2">
    <location>
        <begin position="460"/>
        <end position="487"/>
    </location>
</feature>
<feature type="domain" description="Peptidase S12 Pab87-related C-terminal" evidence="4">
    <location>
        <begin position="480"/>
        <end position="581"/>
    </location>
</feature>
<dbReference type="SUPFAM" id="SSF56601">
    <property type="entry name" value="beta-lactamase/transpeptidase-like"/>
    <property type="match status" value="1"/>
</dbReference>
<evidence type="ECO:0008006" key="7">
    <source>
        <dbReference type="Google" id="ProtNLM"/>
    </source>
</evidence>